<dbReference type="Proteomes" id="UP000694660">
    <property type="component" value="Unassembled WGS sequence"/>
</dbReference>
<feature type="transmembrane region" description="Helical" evidence="1">
    <location>
        <begin position="144"/>
        <end position="165"/>
    </location>
</feature>
<proteinExistence type="predicted"/>
<keyword evidence="1" id="KW-0472">Membrane</keyword>
<protein>
    <submittedName>
        <fullName evidence="2">Uncharacterized protein</fullName>
    </submittedName>
</protein>
<dbReference type="RefSeq" id="WP_214363509.1">
    <property type="nucleotide sequence ID" value="NZ_JAEKFT010000033.1"/>
</dbReference>
<keyword evidence="1" id="KW-1133">Transmembrane helix</keyword>
<dbReference type="AlphaFoldDB" id="A0A944HDC3"/>
<organism evidence="2 3">
    <name type="scientific">Denitromonas iodatirespirans</name>
    <dbReference type="NCBI Taxonomy" id="2795389"/>
    <lineage>
        <taxon>Bacteria</taxon>
        <taxon>Pseudomonadati</taxon>
        <taxon>Pseudomonadota</taxon>
        <taxon>Betaproteobacteria</taxon>
        <taxon>Rhodocyclales</taxon>
        <taxon>Zoogloeaceae</taxon>
        <taxon>Denitromonas</taxon>
    </lineage>
</organism>
<feature type="transmembrane region" description="Helical" evidence="1">
    <location>
        <begin position="210"/>
        <end position="232"/>
    </location>
</feature>
<accession>A0A944HDC3</accession>
<evidence type="ECO:0000313" key="2">
    <source>
        <dbReference type="EMBL" id="MBT0963577.1"/>
    </source>
</evidence>
<reference evidence="3" key="1">
    <citation type="journal article" date="2022" name="ISME J.">
        <title>Genetic and phylogenetic analysis of dissimilatory iodate-reducing bacteria identifies potential niches across the world's oceans.</title>
        <authorList>
            <person name="Reyes-Umana V."/>
            <person name="Henning Z."/>
            <person name="Lee K."/>
            <person name="Barnum T.P."/>
            <person name="Coates J.D."/>
        </authorList>
    </citation>
    <scope>NUCLEOTIDE SEQUENCE [LARGE SCALE GENOMIC DNA]</scope>
    <source>
        <strain evidence="3">IR12</strain>
    </source>
</reference>
<evidence type="ECO:0000313" key="3">
    <source>
        <dbReference type="Proteomes" id="UP000694660"/>
    </source>
</evidence>
<dbReference type="EMBL" id="JAEKFT010000033">
    <property type="protein sequence ID" value="MBT0963577.1"/>
    <property type="molecule type" value="Genomic_DNA"/>
</dbReference>
<feature type="transmembrane region" description="Helical" evidence="1">
    <location>
        <begin position="185"/>
        <end position="203"/>
    </location>
</feature>
<name>A0A944HDC3_DENI1</name>
<feature type="transmembrane region" description="Helical" evidence="1">
    <location>
        <begin position="297"/>
        <end position="319"/>
    </location>
</feature>
<feature type="transmembrane region" description="Helical" evidence="1">
    <location>
        <begin position="118"/>
        <end position="137"/>
    </location>
</feature>
<comment type="caution">
    <text evidence="2">The sequence shown here is derived from an EMBL/GenBank/DDBJ whole genome shotgun (WGS) entry which is preliminary data.</text>
</comment>
<feature type="transmembrane region" description="Helical" evidence="1">
    <location>
        <begin position="252"/>
        <end position="276"/>
    </location>
</feature>
<sequence>MIQALTPQLLAVALLLIIALASALSLLIALGVRWRYRRRVLQAMAESVGGFPAGADETAAPVRPEATAPDDATACCQHVLHRPWQALGRDALAGLAAVAVMTTALWLAFPMLRAPAQVALFAWGYAWPLVLAAAIHCPAGWRGGAALLAAYFLPLLIYTGVALLAPPNPEDVAALRVAITPVAVLYAWSVANAVPTLVLLIFLSRRLRAVGPLLLALMTVATAGCVMVWLWLFSERGSALAVALAVASGLSVAVIVPALLLLALLAFMALGAWLLGRVRRAYLAKTLNDRSLARDALWLYFAGIYAMYYAPAGLAWAPVPLLAFGAYKLAGRCLTRRCPAPPAGRGLTYLRVFSLGRHSDRLFDALARHWRHVGSLQLITGPDLALSTLQPHQLLDFLSGRLARHFVADTASLGERLAARDRLPDRDGLYRINNFFCHADSWQRVLAALVRDGDRVLMDLRSFSAAHAGCVHELTYLAHHVPLSRCVLLVDERTDERFLQRTLADAWHTLPADSPNRAGSPAAVALHRYDGGPAALPALLRQLCRAA</sequence>
<keyword evidence="3" id="KW-1185">Reference proteome</keyword>
<keyword evidence="1" id="KW-0812">Transmembrane</keyword>
<evidence type="ECO:0000256" key="1">
    <source>
        <dbReference type="SAM" id="Phobius"/>
    </source>
</evidence>
<gene>
    <name evidence="2" type="ORF">I8J34_20520</name>
</gene>
<feature type="transmembrane region" description="Helical" evidence="1">
    <location>
        <begin position="12"/>
        <end position="32"/>
    </location>
</feature>
<feature type="transmembrane region" description="Helical" evidence="1">
    <location>
        <begin position="91"/>
        <end position="112"/>
    </location>
</feature>